<evidence type="ECO:0000313" key="2">
    <source>
        <dbReference type="Proteomes" id="UP001348492"/>
    </source>
</evidence>
<proteinExistence type="predicted"/>
<dbReference type="RefSeq" id="WP_018590475.1">
    <property type="nucleotide sequence ID" value="NZ_CP117523.1"/>
</dbReference>
<dbReference type="Gene3D" id="3.30.450.150">
    <property type="entry name" value="Haem-degrading domain"/>
    <property type="match status" value="1"/>
</dbReference>
<dbReference type="Pfam" id="PF03928">
    <property type="entry name" value="HbpS-like"/>
    <property type="match status" value="1"/>
</dbReference>
<dbReference type="EMBL" id="CP117523">
    <property type="protein sequence ID" value="WWD82145.1"/>
    <property type="molecule type" value="Genomic_DNA"/>
</dbReference>
<organism evidence="1 2">
    <name type="scientific">Terrisporobacter glycolicus ATCC 14880 = DSM 1288</name>
    <dbReference type="NCBI Taxonomy" id="1121315"/>
    <lineage>
        <taxon>Bacteria</taxon>
        <taxon>Bacillati</taxon>
        <taxon>Bacillota</taxon>
        <taxon>Clostridia</taxon>
        <taxon>Peptostreptococcales</taxon>
        <taxon>Peptostreptococcaceae</taxon>
        <taxon>Terrisporobacter</taxon>
    </lineage>
</organism>
<gene>
    <name evidence="1" type="ORF">TEGL_05200</name>
</gene>
<sequence>MSENMKEIESIIKKVIKNEFLDYQNKENFNEDENTSVELNLQSAKKIAEFAEEKAKEIKVPMVISIVDDGGNVILVHRMEDSLLASIDLSLKKAYTAVSLKMPTDKLKDLCKPGEALYGIQHTNNKIVIFGGGIPFKYNGKVAGAIGISGGSVEEDMCVCEYALRKIISK</sequence>
<keyword evidence="2" id="KW-1185">Reference proteome</keyword>
<name>A0ABZ2ERP1_9FIRM</name>
<dbReference type="SUPFAM" id="SSF143744">
    <property type="entry name" value="GlcG-like"/>
    <property type="match status" value="1"/>
</dbReference>
<evidence type="ECO:0008006" key="3">
    <source>
        <dbReference type="Google" id="ProtNLM"/>
    </source>
</evidence>
<evidence type="ECO:0000313" key="1">
    <source>
        <dbReference type="EMBL" id="WWD82145.1"/>
    </source>
</evidence>
<dbReference type="InterPro" id="IPR052517">
    <property type="entry name" value="GlcG_carb_metab_protein"/>
</dbReference>
<dbReference type="PANTHER" id="PTHR34309">
    <property type="entry name" value="SLR1406 PROTEIN"/>
    <property type="match status" value="1"/>
</dbReference>
<reference evidence="1 2" key="1">
    <citation type="journal article" date="2023" name="PLoS ONE">
        <title>Genome-based metabolic and phylogenomic analysis of three Terrisporobacter species.</title>
        <authorList>
            <person name="Boer T."/>
            <person name="Bengelsdorf F.R."/>
            <person name="Bomeke M."/>
            <person name="Daniel R."/>
            <person name="Poehlein A."/>
        </authorList>
    </citation>
    <scope>NUCLEOTIDE SEQUENCE [LARGE SCALE GENOMIC DNA]</scope>
    <source>
        <strain evidence="1 2">DSM 1288</strain>
    </source>
</reference>
<dbReference type="Proteomes" id="UP001348492">
    <property type="component" value="Chromosome"/>
</dbReference>
<dbReference type="PANTHER" id="PTHR34309:SF1">
    <property type="entry name" value="PROTEIN GLCG"/>
    <property type="match status" value="1"/>
</dbReference>
<dbReference type="InterPro" id="IPR038084">
    <property type="entry name" value="PduO/GlcC-like_sf"/>
</dbReference>
<accession>A0ABZ2ERP1</accession>
<protein>
    <recommendedName>
        <fullName evidence="3">ATP:cob(I)alamin adenosyltransferase</fullName>
    </recommendedName>
</protein>
<dbReference type="InterPro" id="IPR005624">
    <property type="entry name" value="PduO/GlcC-like"/>
</dbReference>